<organism evidence="5 6">
    <name type="scientific">Saprolegnia parasitica (strain CBS 223.65)</name>
    <dbReference type="NCBI Taxonomy" id="695850"/>
    <lineage>
        <taxon>Eukaryota</taxon>
        <taxon>Sar</taxon>
        <taxon>Stramenopiles</taxon>
        <taxon>Oomycota</taxon>
        <taxon>Saprolegniomycetes</taxon>
        <taxon>Saprolegniales</taxon>
        <taxon>Saprolegniaceae</taxon>
        <taxon>Saprolegnia</taxon>
    </lineage>
</organism>
<evidence type="ECO:0000256" key="1">
    <source>
        <dbReference type="PROSITE-ProRule" id="PRU01211"/>
    </source>
</evidence>
<evidence type="ECO:0000256" key="3">
    <source>
        <dbReference type="SAM" id="SignalP"/>
    </source>
</evidence>
<dbReference type="GeneID" id="24140358"/>
<dbReference type="GO" id="GO:0006508">
    <property type="term" value="P:proteolysis"/>
    <property type="evidence" value="ECO:0007669"/>
    <property type="project" value="InterPro"/>
</dbReference>
<dbReference type="KEGG" id="spar:SPRG_18862"/>
<dbReference type="GO" id="GO:0008270">
    <property type="term" value="F:zinc ion binding"/>
    <property type="evidence" value="ECO:0007669"/>
    <property type="project" value="UniProtKB-UniRule"/>
</dbReference>
<feature type="chain" id="PRO_5001635112" description="Peptidase M12A domain-containing protein" evidence="3">
    <location>
        <begin position="19"/>
        <end position="908"/>
    </location>
</feature>
<dbReference type="VEuPathDB" id="FungiDB:SPRG_18862"/>
<evidence type="ECO:0000259" key="4">
    <source>
        <dbReference type="PROSITE" id="PS51864"/>
    </source>
</evidence>
<comment type="cofactor">
    <cofactor evidence="1">
        <name>Zn(2+)</name>
        <dbReference type="ChEBI" id="CHEBI:29105"/>
    </cofactor>
    <text evidence="1">Binds 1 zinc ion per subunit.</text>
</comment>
<gene>
    <name evidence="5" type="ORF">SPRG_18862</name>
</gene>
<keyword evidence="2" id="KW-1133">Transmembrane helix</keyword>
<keyword evidence="1" id="KW-0479">Metal-binding</keyword>
<dbReference type="InterPro" id="IPR001506">
    <property type="entry name" value="Peptidase_M12A"/>
</dbReference>
<evidence type="ECO:0000256" key="2">
    <source>
        <dbReference type="SAM" id="Phobius"/>
    </source>
</evidence>
<comment type="caution">
    <text evidence="1">Lacks conserved residue(s) required for the propagation of feature annotation.</text>
</comment>
<reference evidence="5 6" key="1">
    <citation type="journal article" date="2013" name="PLoS Genet.">
        <title>Distinctive expansion of potential virulence genes in the genome of the oomycete fish pathogen Saprolegnia parasitica.</title>
        <authorList>
            <person name="Jiang R.H."/>
            <person name="de Bruijn I."/>
            <person name="Haas B.J."/>
            <person name="Belmonte R."/>
            <person name="Lobach L."/>
            <person name="Christie J."/>
            <person name="van den Ackerveken G."/>
            <person name="Bottin A."/>
            <person name="Bulone V."/>
            <person name="Diaz-Moreno S.M."/>
            <person name="Dumas B."/>
            <person name="Fan L."/>
            <person name="Gaulin E."/>
            <person name="Govers F."/>
            <person name="Grenville-Briggs L.J."/>
            <person name="Horner N.R."/>
            <person name="Levin J.Z."/>
            <person name="Mammella M."/>
            <person name="Meijer H.J."/>
            <person name="Morris P."/>
            <person name="Nusbaum C."/>
            <person name="Oome S."/>
            <person name="Phillips A.J."/>
            <person name="van Rooyen D."/>
            <person name="Rzeszutek E."/>
            <person name="Saraiva M."/>
            <person name="Secombes C.J."/>
            <person name="Seidl M.F."/>
            <person name="Snel B."/>
            <person name="Stassen J.H."/>
            <person name="Sykes S."/>
            <person name="Tripathy S."/>
            <person name="van den Berg H."/>
            <person name="Vega-Arreguin J.C."/>
            <person name="Wawra S."/>
            <person name="Young S.K."/>
            <person name="Zeng Q."/>
            <person name="Dieguez-Uribeondo J."/>
            <person name="Russ C."/>
            <person name="Tyler B.M."/>
            <person name="van West P."/>
        </authorList>
    </citation>
    <scope>NUCLEOTIDE SEQUENCE [LARGE SCALE GENOMIC DNA]</scope>
    <source>
        <strain evidence="5 6">CBS 223.65</strain>
    </source>
</reference>
<protein>
    <recommendedName>
        <fullName evidence="4">Peptidase M12A domain-containing protein</fullName>
    </recommendedName>
</protein>
<evidence type="ECO:0000313" key="6">
    <source>
        <dbReference type="Proteomes" id="UP000030745"/>
    </source>
</evidence>
<name>A0A067CYG6_SAPPC</name>
<feature type="transmembrane region" description="Helical" evidence="2">
    <location>
        <begin position="864"/>
        <end position="883"/>
    </location>
</feature>
<dbReference type="AlphaFoldDB" id="A0A067CYG6"/>
<feature type="binding site" evidence="1">
    <location>
        <position position="704"/>
    </location>
    <ligand>
        <name>Zn(2+)</name>
        <dbReference type="ChEBI" id="CHEBI:29105"/>
        <note>catalytic</note>
    </ligand>
</feature>
<keyword evidence="1" id="KW-0862">Zinc</keyword>
<keyword evidence="6" id="KW-1185">Reference proteome</keyword>
<dbReference type="OMA" id="DCACARG"/>
<accession>A0A067CYG6</accession>
<feature type="signal peptide" evidence="3">
    <location>
        <begin position="1"/>
        <end position="18"/>
    </location>
</feature>
<keyword evidence="2" id="KW-0472">Membrane</keyword>
<dbReference type="OrthoDB" id="291007at2759"/>
<dbReference type="InterPro" id="IPR006026">
    <property type="entry name" value="Peptidase_Metallo"/>
</dbReference>
<keyword evidence="3" id="KW-0732">Signal</keyword>
<keyword evidence="2" id="KW-0812">Transmembrane</keyword>
<dbReference type="GO" id="GO:0004222">
    <property type="term" value="F:metalloendopeptidase activity"/>
    <property type="evidence" value="ECO:0007669"/>
    <property type="project" value="InterPro"/>
</dbReference>
<dbReference type="Proteomes" id="UP000030745">
    <property type="component" value="Unassembled WGS sequence"/>
</dbReference>
<dbReference type="PANTHER" id="PTHR10127">
    <property type="entry name" value="DISCOIDIN, CUB, EGF, LAMININ , AND ZINC METALLOPROTEASE DOMAIN CONTAINING"/>
    <property type="match status" value="1"/>
</dbReference>
<feature type="domain" description="Peptidase M12A" evidence="4">
    <location>
        <begin position="594"/>
        <end position="816"/>
    </location>
</feature>
<dbReference type="RefSeq" id="XP_012194078.1">
    <property type="nucleotide sequence ID" value="XM_012338688.1"/>
</dbReference>
<dbReference type="Pfam" id="PF01400">
    <property type="entry name" value="Astacin"/>
    <property type="match status" value="1"/>
</dbReference>
<dbReference type="InterPro" id="IPR024079">
    <property type="entry name" value="MetalloPept_cat_dom_sf"/>
</dbReference>
<dbReference type="SMART" id="SM00235">
    <property type="entry name" value="ZnMc"/>
    <property type="match status" value="1"/>
</dbReference>
<evidence type="ECO:0000313" key="5">
    <source>
        <dbReference type="EMBL" id="KDO35714.1"/>
    </source>
</evidence>
<proteinExistence type="predicted"/>
<sequence length="908" mass="98714">MARVVAAVCAALLAQVHAQGFFVCPAPCEAMFLPQDMESNEDCMCFGDGKAAGLDNKLSVRFLLNQAMPSLSRTFRCPDGALAKVLHPKAFADCECKPGLQRDEAGGACIDVITCRGRYVLKSGLVHARSIADCACQEPYTKDDATGECYLDHCPRAANYVKKTSLVGPVHSLVDCDCAAPYTKNAQSGECFLHFSCPAHASPPKQGYAKSVSDCTCDWGYVRNPTSSEKAGPSDYCVSETPTFICPPHSRPMASLSTAPSNFMQCECAVGFERDEKLEMCKEPLSNGILRGATSPVVAFTCPEFAVAMAPHPYSMQQCQCLPGFVPNYGMQSCDWTPDFYKCPPHAFNPYPSLPALDFMDCQCAKGYLRNDRNSSCDAKPPLNENGCPLHAIVLQWPVHAPNYDCACVHGRVLEPPSMLGAEYQALSQRFAGENGSDTMVCNAPPPTAPSTLCPTNAVINNWPVTKISDCSCKSGYDLQVGPVPATALTTIKAPNSDNSGMLCVPTVATNRLPVCGAGMVRSPNDNSCRYLAEDVSLAVKKGGKIVVNGNELDYVLVEDDVMVTQGDIAVGISFGFFDTLDEMDDDYHFYLLHGYYNMEKDNRWKNAKMCYTVDPGIASRRSDLVAVMDHITSNTGFTFLECHEWYCDDHLNDCDDFVDFVPTAASCYSFVGRVGGRQALGVSNDCAFGNLVHVLLHAIGLHHPLVRPDRDAHVAIAWECVDATKRSYFAVEHLEAIYGAGAVAIVGAEVPYDYYSIMHHRSDAFVNASGSSCMTVIPRIEDVYARQEVINEMGQRDKMSLTDIHYVWALYPELKVGPKSNVTQMENGGAAIEMAVEAGSYHESRLHTKADAIDSHGASTSNVVGAVVCVVGFLAMLGFGLVEMKRVAKRQDESLYSDPLLSDPIYD</sequence>
<feature type="binding site" evidence="1">
    <location>
        <position position="698"/>
    </location>
    <ligand>
        <name>Zn(2+)</name>
        <dbReference type="ChEBI" id="CHEBI:29105"/>
        <note>catalytic</note>
    </ligand>
</feature>
<dbReference type="SUPFAM" id="SSF55486">
    <property type="entry name" value="Metalloproteases ('zincins'), catalytic domain"/>
    <property type="match status" value="1"/>
</dbReference>
<feature type="binding site" evidence="1">
    <location>
        <position position="694"/>
    </location>
    <ligand>
        <name>Zn(2+)</name>
        <dbReference type="ChEBI" id="CHEBI:29105"/>
        <note>catalytic</note>
    </ligand>
</feature>
<dbReference type="PANTHER" id="PTHR10127:SF850">
    <property type="entry name" value="METALLOENDOPEPTIDASE"/>
    <property type="match status" value="1"/>
</dbReference>
<dbReference type="EMBL" id="KK583189">
    <property type="protein sequence ID" value="KDO35714.1"/>
    <property type="molecule type" value="Genomic_DNA"/>
</dbReference>
<dbReference type="PROSITE" id="PS51864">
    <property type="entry name" value="ASTACIN"/>
    <property type="match status" value="1"/>
</dbReference>
<dbReference type="Gene3D" id="3.40.390.10">
    <property type="entry name" value="Collagenase (Catalytic Domain)"/>
    <property type="match status" value="1"/>
</dbReference>